<feature type="compositionally biased region" description="Basic and acidic residues" evidence="4">
    <location>
        <begin position="19"/>
        <end position="34"/>
    </location>
</feature>
<reference evidence="5 6" key="1">
    <citation type="submission" date="2016-03" db="EMBL/GenBank/DDBJ databases">
        <authorList>
            <person name="Ploux O."/>
        </authorList>
    </citation>
    <scope>NUCLEOTIDE SEQUENCE [LARGE SCALE GENOMIC DNA]</scope>
    <source>
        <strain evidence="5 6">UAMH 11012</strain>
    </source>
</reference>
<feature type="repeat" description="ANK" evidence="3">
    <location>
        <begin position="326"/>
        <end position="358"/>
    </location>
</feature>
<name>A0A1L7XLW1_9HELO</name>
<dbReference type="OrthoDB" id="3563777at2759"/>
<feature type="region of interest" description="Disordered" evidence="4">
    <location>
        <begin position="94"/>
        <end position="142"/>
    </location>
</feature>
<organism evidence="5 6">
    <name type="scientific">Phialocephala subalpina</name>
    <dbReference type="NCBI Taxonomy" id="576137"/>
    <lineage>
        <taxon>Eukaryota</taxon>
        <taxon>Fungi</taxon>
        <taxon>Dikarya</taxon>
        <taxon>Ascomycota</taxon>
        <taxon>Pezizomycotina</taxon>
        <taxon>Leotiomycetes</taxon>
        <taxon>Helotiales</taxon>
        <taxon>Mollisiaceae</taxon>
        <taxon>Phialocephala</taxon>
        <taxon>Phialocephala fortinii species complex</taxon>
    </lineage>
</organism>
<dbReference type="Pfam" id="PF00023">
    <property type="entry name" value="Ank"/>
    <property type="match status" value="1"/>
</dbReference>
<evidence type="ECO:0000313" key="5">
    <source>
        <dbReference type="EMBL" id="CZR65994.1"/>
    </source>
</evidence>
<evidence type="ECO:0000256" key="1">
    <source>
        <dbReference type="ARBA" id="ARBA00022737"/>
    </source>
</evidence>
<dbReference type="InterPro" id="IPR036770">
    <property type="entry name" value="Ankyrin_rpt-contain_sf"/>
</dbReference>
<feature type="repeat" description="ANK" evidence="3">
    <location>
        <begin position="290"/>
        <end position="322"/>
    </location>
</feature>
<dbReference type="PROSITE" id="PS50088">
    <property type="entry name" value="ANK_REPEAT"/>
    <property type="match status" value="5"/>
</dbReference>
<sequence length="374" mass="38948">MEDRKPSNHTLDFGSEAEDSSRALAPRDDTAEQQHRISTAEMQLVVAQGNSGEMPDREEEDDGTDGALVLYRGDIALGDRSGNEERGVVPAVLGDVSSSMQPPDSNEPGVRSDYEDVESVVDGTRSGNCTPRAGTPAPGRSAIDSHLPMSPTEGDVVEAVVEASTVLLKLLLETGKVEVDAKDSNGRTPLLEAAHGGHEAIFKLLLETGKVEVDAKDSNGRTALQAAAEGGHLAVVERLLQERADVNAAAVMSGGGRTALQAAAGGGHLAVVERLLQEKADVNAVAAQDSGRTALQAAAEGGHLAVVERLLQEKADVNAVAAEYGGGRTALQAAAEGGYLDIVNLLRHAGAMLALVRTVRDRHPDTLASMSNLV</sequence>
<evidence type="ECO:0000256" key="4">
    <source>
        <dbReference type="SAM" id="MobiDB-lite"/>
    </source>
</evidence>
<gene>
    <name evidence="5" type="ORF">PAC_15894</name>
</gene>
<accession>A0A1L7XLW1</accession>
<dbReference type="EMBL" id="FJOG01000034">
    <property type="protein sequence ID" value="CZR65994.1"/>
    <property type="molecule type" value="Genomic_DNA"/>
</dbReference>
<feature type="repeat" description="ANK" evidence="3">
    <location>
        <begin position="219"/>
        <end position="251"/>
    </location>
</feature>
<keyword evidence="6" id="KW-1185">Reference proteome</keyword>
<protein>
    <submittedName>
        <fullName evidence="5">Uncharacterized protein</fullName>
    </submittedName>
</protein>
<evidence type="ECO:0000256" key="3">
    <source>
        <dbReference type="PROSITE-ProRule" id="PRU00023"/>
    </source>
</evidence>
<feature type="repeat" description="ANK" evidence="3">
    <location>
        <begin position="185"/>
        <end position="209"/>
    </location>
</feature>
<evidence type="ECO:0000256" key="2">
    <source>
        <dbReference type="ARBA" id="ARBA00023043"/>
    </source>
</evidence>
<proteinExistence type="predicted"/>
<dbReference type="PANTHER" id="PTHR24198:SF165">
    <property type="entry name" value="ANKYRIN REPEAT-CONTAINING PROTEIN-RELATED"/>
    <property type="match status" value="1"/>
</dbReference>
<dbReference type="InterPro" id="IPR002110">
    <property type="entry name" value="Ankyrin_rpt"/>
</dbReference>
<evidence type="ECO:0000313" key="6">
    <source>
        <dbReference type="Proteomes" id="UP000184330"/>
    </source>
</evidence>
<dbReference type="STRING" id="576137.A0A1L7XLW1"/>
<feature type="repeat" description="ANK" evidence="3">
    <location>
        <begin position="255"/>
        <end position="287"/>
    </location>
</feature>
<dbReference type="Proteomes" id="UP000184330">
    <property type="component" value="Unassembled WGS sequence"/>
</dbReference>
<dbReference type="GO" id="GO:0005737">
    <property type="term" value="C:cytoplasm"/>
    <property type="evidence" value="ECO:0007669"/>
    <property type="project" value="TreeGrafter"/>
</dbReference>
<dbReference type="PROSITE" id="PS50297">
    <property type="entry name" value="ANK_REP_REGION"/>
    <property type="match status" value="5"/>
</dbReference>
<dbReference type="Pfam" id="PF12796">
    <property type="entry name" value="Ank_2"/>
    <property type="match status" value="2"/>
</dbReference>
<dbReference type="PANTHER" id="PTHR24198">
    <property type="entry name" value="ANKYRIN REPEAT AND PROTEIN KINASE DOMAIN-CONTAINING PROTEIN"/>
    <property type="match status" value="1"/>
</dbReference>
<keyword evidence="1" id="KW-0677">Repeat</keyword>
<feature type="region of interest" description="Disordered" evidence="4">
    <location>
        <begin position="1"/>
        <end position="34"/>
    </location>
</feature>
<dbReference type="SUPFAM" id="SSF48403">
    <property type="entry name" value="Ankyrin repeat"/>
    <property type="match status" value="1"/>
</dbReference>
<dbReference type="Gene3D" id="1.25.40.20">
    <property type="entry name" value="Ankyrin repeat-containing domain"/>
    <property type="match status" value="3"/>
</dbReference>
<dbReference type="SMART" id="SM00248">
    <property type="entry name" value="ANK"/>
    <property type="match status" value="5"/>
</dbReference>
<keyword evidence="2 3" id="KW-0040">ANK repeat</keyword>
<dbReference type="AlphaFoldDB" id="A0A1L7XLW1"/>